<dbReference type="PANTHER" id="PTHR11705">
    <property type="entry name" value="PROTEASE FAMILY M14 CARBOXYPEPTIDASE A,B"/>
    <property type="match status" value="1"/>
</dbReference>
<evidence type="ECO:0000256" key="1">
    <source>
        <dbReference type="ARBA" id="ARBA00001947"/>
    </source>
</evidence>
<dbReference type="SUPFAM" id="SSF54106">
    <property type="entry name" value="LysM domain"/>
    <property type="match status" value="2"/>
</dbReference>
<dbReference type="CDD" id="cd06229">
    <property type="entry name" value="M14_Endopeptidase_I"/>
    <property type="match status" value="1"/>
</dbReference>
<sequence>MRKYIVQKGDTLHRVASDFQLTADTLIADNPWAAAQPYLICGQVLHIRPSTVRQYVIQPGEYARQIAKQFSVGLDELQLANPGLDEHDFVRGKTIVIPDGHRDQIVHLRGEYGYEDLKEDLLALAYKYPFIEIGSIGTSVMGKDIPYVRIGSGKRKIHANASVHANEWLTTPCLLRFIEQYAQGISATAKQGRREFRSERSEQAGISSWVYGGSPQDLLERTSLWVVPMVNPDGVELVQQGVLPTHPLYHDLRAWNEGRADYRGWKANIRGVDLNDQFPAYWEEEVRRRGKIGPSRRDYSGPAPLSEPESKALADLTEREQFDMVLSIHSQGQEIYWNYRDLEPKESRDLALRLASATGYRAVKLRGSDAGFKDWFIQRFGKPGFTVEVGLGVNPLPMRDFDDITAEVGMLMAAVLSW</sequence>
<evidence type="ECO:0000256" key="2">
    <source>
        <dbReference type="ARBA" id="ARBA00005988"/>
    </source>
</evidence>
<organism evidence="10 11">
    <name type="scientific">Paenibacillus farraposensis</name>
    <dbReference type="NCBI Taxonomy" id="2807095"/>
    <lineage>
        <taxon>Bacteria</taxon>
        <taxon>Bacillati</taxon>
        <taxon>Bacillota</taxon>
        <taxon>Bacilli</taxon>
        <taxon>Bacillales</taxon>
        <taxon>Paenibacillaceae</taxon>
        <taxon>Paenibacillus</taxon>
    </lineage>
</organism>
<comment type="cofactor">
    <cofactor evidence="1">
        <name>Zn(2+)</name>
        <dbReference type="ChEBI" id="CHEBI:29105"/>
    </cofactor>
</comment>
<dbReference type="SUPFAM" id="SSF53187">
    <property type="entry name" value="Zn-dependent exopeptidases"/>
    <property type="match status" value="1"/>
</dbReference>
<evidence type="ECO:0000313" key="10">
    <source>
        <dbReference type="EMBL" id="MFD1461144.1"/>
    </source>
</evidence>
<protein>
    <submittedName>
        <fullName evidence="10">M14 family zinc carboxypeptidase</fullName>
    </submittedName>
</protein>
<evidence type="ECO:0000259" key="8">
    <source>
        <dbReference type="PROSITE" id="PS51782"/>
    </source>
</evidence>
<dbReference type="PROSITE" id="PS51782">
    <property type="entry name" value="LYSM"/>
    <property type="match status" value="2"/>
</dbReference>
<dbReference type="PANTHER" id="PTHR11705:SF143">
    <property type="entry name" value="SLL0236 PROTEIN"/>
    <property type="match status" value="1"/>
</dbReference>
<dbReference type="RefSeq" id="WP_229526075.1">
    <property type="nucleotide sequence ID" value="NZ_JAFFQR010000112.1"/>
</dbReference>
<evidence type="ECO:0000256" key="5">
    <source>
        <dbReference type="ARBA" id="ARBA00022833"/>
    </source>
</evidence>
<dbReference type="SMART" id="SM00257">
    <property type="entry name" value="LysM"/>
    <property type="match status" value="2"/>
</dbReference>
<evidence type="ECO:0000256" key="3">
    <source>
        <dbReference type="ARBA" id="ARBA00022670"/>
    </source>
</evidence>
<dbReference type="Gene3D" id="3.10.350.10">
    <property type="entry name" value="LysM domain"/>
    <property type="match status" value="2"/>
</dbReference>
<dbReference type="CDD" id="cd00118">
    <property type="entry name" value="LysM"/>
    <property type="match status" value="2"/>
</dbReference>
<accession>A0ABW4DBK8</accession>
<proteinExistence type="inferred from homology"/>
<keyword evidence="3" id="KW-0645">Protease</keyword>
<keyword evidence="11" id="KW-1185">Reference proteome</keyword>
<evidence type="ECO:0000313" key="11">
    <source>
        <dbReference type="Proteomes" id="UP001597340"/>
    </source>
</evidence>
<name>A0ABW4DBK8_9BACL</name>
<dbReference type="Proteomes" id="UP001597340">
    <property type="component" value="Unassembled WGS sequence"/>
</dbReference>
<comment type="caution">
    <text evidence="10">The sequence shown here is derived from an EMBL/GenBank/DDBJ whole genome shotgun (WGS) entry which is preliminary data.</text>
</comment>
<dbReference type="Pfam" id="PF01476">
    <property type="entry name" value="LysM"/>
    <property type="match status" value="2"/>
</dbReference>
<evidence type="ECO:0000256" key="7">
    <source>
        <dbReference type="PROSITE-ProRule" id="PRU01379"/>
    </source>
</evidence>
<evidence type="ECO:0000256" key="4">
    <source>
        <dbReference type="ARBA" id="ARBA00022801"/>
    </source>
</evidence>
<evidence type="ECO:0000256" key="6">
    <source>
        <dbReference type="ARBA" id="ARBA00023049"/>
    </source>
</evidence>
<dbReference type="SMART" id="SM00631">
    <property type="entry name" value="Zn_pept"/>
    <property type="match status" value="1"/>
</dbReference>
<dbReference type="Pfam" id="PF00246">
    <property type="entry name" value="Peptidase_M14"/>
    <property type="match status" value="2"/>
</dbReference>
<dbReference type="GO" id="GO:0004180">
    <property type="term" value="F:carboxypeptidase activity"/>
    <property type="evidence" value="ECO:0007669"/>
    <property type="project" value="UniProtKB-KW"/>
</dbReference>
<evidence type="ECO:0000259" key="9">
    <source>
        <dbReference type="PROSITE" id="PS52035"/>
    </source>
</evidence>
<keyword evidence="4" id="KW-0378">Hydrolase</keyword>
<dbReference type="InterPro" id="IPR034274">
    <property type="entry name" value="ENP1_M14_CPD"/>
</dbReference>
<feature type="domain" description="LysM" evidence="8">
    <location>
        <begin position="2"/>
        <end position="47"/>
    </location>
</feature>
<keyword evidence="5" id="KW-0862">Zinc</keyword>
<comment type="similarity">
    <text evidence="2 7">Belongs to the peptidase M14 family.</text>
</comment>
<keyword evidence="6" id="KW-0482">Metalloprotease</keyword>
<feature type="active site" description="Proton donor/acceptor" evidence="7">
    <location>
        <position position="388"/>
    </location>
</feature>
<dbReference type="EMBL" id="JBHTNZ010000006">
    <property type="protein sequence ID" value="MFD1461144.1"/>
    <property type="molecule type" value="Genomic_DNA"/>
</dbReference>
<gene>
    <name evidence="10" type="ORF">ACFQ5D_06740</name>
</gene>
<dbReference type="Gene3D" id="3.40.630.10">
    <property type="entry name" value="Zn peptidases"/>
    <property type="match status" value="1"/>
</dbReference>
<reference evidence="11" key="1">
    <citation type="journal article" date="2019" name="Int. J. Syst. Evol. Microbiol.">
        <title>The Global Catalogue of Microorganisms (GCM) 10K type strain sequencing project: providing services to taxonomists for standard genome sequencing and annotation.</title>
        <authorList>
            <consortium name="The Broad Institute Genomics Platform"/>
            <consortium name="The Broad Institute Genome Sequencing Center for Infectious Disease"/>
            <person name="Wu L."/>
            <person name="Ma J."/>
        </authorList>
    </citation>
    <scope>NUCLEOTIDE SEQUENCE [LARGE SCALE GENOMIC DNA]</scope>
    <source>
        <strain evidence="11">CCM 9147</strain>
    </source>
</reference>
<feature type="domain" description="Peptidase M14" evidence="9">
    <location>
        <begin position="110"/>
        <end position="418"/>
    </location>
</feature>
<dbReference type="InterPro" id="IPR036779">
    <property type="entry name" value="LysM_dom_sf"/>
</dbReference>
<dbReference type="InterPro" id="IPR018392">
    <property type="entry name" value="LysM"/>
</dbReference>
<dbReference type="InterPro" id="IPR000834">
    <property type="entry name" value="Peptidase_M14"/>
</dbReference>
<feature type="domain" description="LysM" evidence="8">
    <location>
        <begin position="53"/>
        <end position="97"/>
    </location>
</feature>
<dbReference type="PROSITE" id="PS52035">
    <property type="entry name" value="PEPTIDASE_M14"/>
    <property type="match status" value="1"/>
</dbReference>
<keyword evidence="10" id="KW-0121">Carboxypeptidase</keyword>